<comment type="caution">
    <text evidence="8">The sequence shown here is derived from an EMBL/GenBank/DDBJ whole genome shotgun (WGS) entry which is preliminary data.</text>
</comment>
<evidence type="ECO:0000256" key="5">
    <source>
        <dbReference type="ARBA" id="ARBA00023239"/>
    </source>
</evidence>
<dbReference type="EMBL" id="LCFQ01000001">
    <property type="protein sequence ID" value="KKS98954.1"/>
    <property type="molecule type" value="Genomic_DNA"/>
</dbReference>
<keyword evidence="5 7" id="KW-0456">Lyase</keyword>
<dbReference type="EC" id="4.2.2.29" evidence="7"/>
<dbReference type="PANTHER" id="PTHR30518">
    <property type="entry name" value="ENDOLYTIC MUREIN TRANSGLYCOSYLASE"/>
    <property type="match status" value="1"/>
</dbReference>
<evidence type="ECO:0000256" key="3">
    <source>
        <dbReference type="ARBA" id="ARBA00022989"/>
    </source>
</evidence>
<keyword evidence="3 7" id="KW-1133">Transmembrane helix</keyword>
<dbReference type="NCBIfam" id="TIGR00247">
    <property type="entry name" value="endolytic transglycosylase MltG"/>
    <property type="match status" value="1"/>
</dbReference>
<evidence type="ECO:0000256" key="1">
    <source>
        <dbReference type="ARBA" id="ARBA00022475"/>
    </source>
</evidence>
<evidence type="ECO:0000313" key="9">
    <source>
        <dbReference type="Proteomes" id="UP000034090"/>
    </source>
</evidence>
<organism evidence="8 9">
    <name type="scientific">Candidatus Woesebacteria bacterium GW2011_GWB1_43_14</name>
    <dbReference type="NCBI Taxonomy" id="1618578"/>
    <lineage>
        <taxon>Bacteria</taxon>
        <taxon>Candidatus Woeseibacteriota</taxon>
    </lineage>
</organism>
<dbReference type="Proteomes" id="UP000034090">
    <property type="component" value="Unassembled WGS sequence"/>
</dbReference>
<name>A0A0G1DMS1_9BACT</name>
<dbReference type="GO" id="GO:0009252">
    <property type="term" value="P:peptidoglycan biosynthetic process"/>
    <property type="evidence" value="ECO:0007669"/>
    <property type="project" value="UniProtKB-UniRule"/>
</dbReference>
<comment type="subcellular location">
    <subcellularLocation>
        <location evidence="7">Cell membrane</location>
        <topology evidence="7">Single-pass membrane protein</topology>
    </subcellularLocation>
</comment>
<comment type="function">
    <text evidence="7">Functions as a peptidoglycan terminase that cleaves nascent peptidoglycan strands endolytically to terminate their elongation.</text>
</comment>
<keyword evidence="4 7" id="KW-0472">Membrane</keyword>
<dbReference type="InterPro" id="IPR003770">
    <property type="entry name" value="MLTG-like"/>
</dbReference>
<dbReference type="Pfam" id="PF02618">
    <property type="entry name" value="YceG"/>
    <property type="match status" value="1"/>
</dbReference>
<keyword evidence="6 7" id="KW-0961">Cell wall biogenesis/degradation</keyword>
<evidence type="ECO:0000256" key="2">
    <source>
        <dbReference type="ARBA" id="ARBA00022692"/>
    </source>
</evidence>
<proteinExistence type="inferred from homology"/>
<dbReference type="GO" id="GO:0071555">
    <property type="term" value="P:cell wall organization"/>
    <property type="evidence" value="ECO:0007669"/>
    <property type="project" value="UniProtKB-KW"/>
</dbReference>
<feature type="site" description="Important for catalytic activity" evidence="7">
    <location>
        <position position="217"/>
    </location>
</feature>
<dbReference type="PANTHER" id="PTHR30518:SF2">
    <property type="entry name" value="ENDOLYTIC MUREIN TRANSGLYCOSYLASE"/>
    <property type="match status" value="1"/>
</dbReference>
<feature type="transmembrane region" description="Helical" evidence="7">
    <location>
        <begin position="12"/>
        <end position="35"/>
    </location>
</feature>
<dbReference type="GO" id="GO:0005886">
    <property type="term" value="C:plasma membrane"/>
    <property type="evidence" value="ECO:0007669"/>
    <property type="project" value="UniProtKB-SubCell"/>
</dbReference>
<evidence type="ECO:0000256" key="7">
    <source>
        <dbReference type="HAMAP-Rule" id="MF_02065"/>
    </source>
</evidence>
<evidence type="ECO:0000256" key="6">
    <source>
        <dbReference type="ARBA" id="ARBA00023316"/>
    </source>
</evidence>
<dbReference type="Gene3D" id="3.30.1490.480">
    <property type="entry name" value="Endolytic murein transglycosylase"/>
    <property type="match status" value="1"/>
</dbReference>
<protein>
    <recommendedName>
        <fullName evidence="7">Endolytic murein transglycosylase</fullName>
        <ecNumber evidence="7">4.2.2.29</ecNumber>
    </recommendedName>
    <alternativeName>
        <fullName evidence="7">Peptidoglycan lytic transglycosylase</fullName>
    </alternativeName>
    <alternativeName>
        <fullName evidence="7">Peptidoglycan polymerization terminase</fullName>
    </alternativeName>
</protein>
<evidence type="ECO:0000313" key="8">
    <source>
        <dbReference type="EMBL" id="KKS98954.1"/>
    </source>
</evidence>
<dbReference type="STRING" id="1618578.UV74_C0001G0064"/>
<sequence length="337" mass="39019">MTIKMSKVIKKWWFWAGVSLLILVVSSVIAFQLFFGAPQRRLRETEAGIFTVGLQISQKQVIEDLSEQGYIRSPLGFSFTLSRRNKSIEPGAYNLNKNMNAWEVAKTLTSTPYMKWVVIPEGLRKEETGERLAKILGWDEKQLHDWNYTYTAMDYDHLEGVYFPDTYLIPVNESGLDVANRLRRRFDEEFAPYMTKFLKQNVKWTTALKIASIVQREAAGKEDMPLIAGILWNRLLKDMKLEVDATVQYARDDRDNLTTGFWKPITPADKEIDSKYNTYKYTGLPPFPISNPGLDAIDAVLNSTETDCLYYLHDSNRQIHCAKTYREHLANIEKYLK</sequence>
<dbReference type="GO" id="GO:0008932">
    <property type="term" value="F:lytic endotransglycosylase activity"/>
    <property type="evidence" value="ECO:0007669"/>
    <property type="project" value="UniProtKB-UniRule"/>
</dbReference>
<dbReference type="PATRIC" id="fig|1618578.3.peg.74"/>
<keyword evidence="1 7" id="KW-1003">Cell membrane</keyword>
<accession>A0A0G1DMS1</accession>
<gene>
    <name evidence="7" type="primary">mltG</name>
    <name evidence="8" type="ORF">UV74_C0001G0064</name>
</gene>
<comment type="catalytic activity">
    <reaction evidence="7">
        <text>a peptidoglycan chain = a peptidoglycan chain with N-acetyl-1,6-anhydromuramyl-[peptide] at the reducing end + a peptidoglycan chain with N-acetylglucosamine at the non-reducing end.</text>
        <dbReference type="EC" id="4.2.2.29"/>
    </reaction>
</comment>
<keyword evidence="2 7" id="KW-0812">Transmembrane</keyword>
<evidence type="ECO:0000256" key="4">
    <source>
        <dbReference type="ARBA" id="ARBA00023136"/>
    </source>
</evidence>
<dbReference type="AlphaFoldDB" id="A0A0G1DMS1"/>
<reference evidence="8 9" key="1">
    <citation type="journal article" date="2015" name="Nature">
        <title>rRNA introns, odd ribosomes, and small enigmatic genomes across a large radiation of phyla.</title>
        <authorList>
            <person name="Brown C.T."/>
            <person name="Hug L.A."/>
            <person name="Thomas B.C."/>
            <person name="Sharon I."/>
            <person name="Castelle C.J."/>
            <person name="Singh A."/>
            <person name="Wilkins M.J."/>
            <person name="Williams K.H."/>
            <person name="Banfield J.F."/>
        </authorList>
    </citation>
    <scope>NUCLEOTIDE SEQUENCE [LARGE SCALE GENOMIC DNA]</scope>
</reference>
<comment type="similarity">
    <text evidence="7">Belongs to the transglycosylase MltG family.</text>
</comment>
<dbReference type="HAMAP" id="MF_02065">
    <property type="entry name" value="MltG"/>
    <property type="match status" value="1"/>
</dbReference>